<gene>
    <name evidence="1" type="ORF">LPB072_08055</name>
    <name evidence="2" type="ORF">LPB72_17550</name>
</gene>
<reference evidence="1 4" key="2">
    <citation type="submission" date="2016-10" db="EMBL/GenBank/DDBJ databases">
        <title>Hydorgenophaga sp. LPB0072 isolated from gastropod.</title>
        <authorList>
            <person name="Kim E."/>
            <person name="Yi H."/>
        </authorList>
    </citation>
    <scope>NUCLEOTIDE SEQUENCE [LARGE SCALE GENOMIC DNA]</scope>
    <source>
        <strain evidence="1 4">LPB0072</strain>
    </source>
</reference>
<keyword evidence="3" id="KW-1185">Reference proteome</keyword>
<evidence type="ECO:0000313" key="4">
    <source>
        <dbReference type="Proteomes" id="UP000185680"/>
    </source>
</evidence>
<dbReference type="KEGG" id="hyl:LPB072_08055"/>
<proteinExistence type="predicted"/>
<dbReference type="Proteomes" id="UP000185657">
    <property type="component" value="Unassembled WGS sequence"/>
</dbReference>
<evidence type="ECO:0000313" key="1">
    <source>
        <dbReference type="EMBL" id="AOW12804.1"/>
    </source>
</evidence>
<accession>A0A162YT54</accession>
<dbReference type="OrthoDB" id="8879755at2"/>
<evidence type="ECO:0000313" key="2">
    <source>
        <dbReference type="EMBL" id="OAD39992.1"/>
    </source>
</evidence>
<reference evidence="2 3" key="1">
    <citation type="submission" date="2016-02" db="EMBL/GenBank/DDBJ databases">
        <title>Draft genome sequence of Hydrogenophaga sp. LPB0072.</title>
        <authorList>
            <person name="Shin S.-K."/>
            <person name="Yi H."/>
        </authorList>
    </citation>
    <scope>NUCLEOTIDE SEQUENCE [LARGE SCALE GENOMIC DNA]</scope>
    <source>
        <strain evidence="2 3">LPB0072</strain>
    </source>
</reference>
<dbReference type="EMBL" id="LVWD01000034">
    <property type="protein sequence ID" value="OAD39992.1"/>
    <property type="molecule type" value="Genomic_DNA"/>
</dbReference>
<dbReference type="EMBL" id="CP017476">
    <property type="protein sequence ID" value="AOW12804.1"/>
    <property type="molecule type" value="Genomic_DNA"/>
</dbReference>
<dbReference type="AlphaFoldDB" id="A0A162YT54"/>
<protein>
    <submittedName>
        <fullName evidence="1">Uncharacterized protein</fullName>
    </submittedName>
</protein>
<sequence length="336" mass="37806">MSTSTDTPTARAELNAPLNLQRKAAIARGGAFDHAGRLQVERMANFDMGRTIFGGLEGIARKVMDEKLAKESVWDRVAAADIEAAYAKATSAQPAPAIDQRLIDFMVNECDFSMEHADGTFLEHLVFCHHYAARYYPGHSPNVALLHSILGTATNTFAMEARKLPQLKALLTDFEALHVEAFPSILRLLYNDDLLEELEQNMHRLGELKSLRLHRVIDNEPLTIDADNLWINLNYHLMHFVDFMPSANWSTHRADPLLQMFERLSSLLDRAGQRQARVEVEFPETKAAPVGENRSLFGRFSDGIPPAVKLTLARKAIRKYSELAGHDLSFQLEWKG</sequence>
<name>A0A162YT54_9BURK</name>
<evidence type="ECO:0000313" key="3">
    <source>
        <dbReference type="Proteomes" id="UP000185657"/>
    </source>
</evidence>
<organism evidence="1 4">
    <name type="scientific">Hydrogenophaga crassostreae</name>
    <dbReference type="NCBI Taxonomy" id="1763535"/>
    <lineage>
        <taxon>Bacteria</taxon>
        <taxon>Pseudomonadati</taxon>
        <taxon>Pseudomonadota</taxon>
        <taxon>Betaproteobacteria</taxon>
        <taxon>Burkholderiales</taxon>
        <taxon>Comamonadaceae</taxon>
        <taxon>Hydrogenophaga</taxon>
    </lineage>
</organism>
<dbReference type="Proteomes" id="UP000185680">
    <property type="component" value="Chromosome"/>
</dbReference>
<dbReference type="RefSeq" id="WP_066093916.1">
    <property type="nucleotide sequence ID" value="NZ_CP017476.1"/>
</dbReference>